<dbReference type="InterPro" id="IPR045760">
    <property type="entry name" value="DAP_DH_C"/>
</dbReference>
<evidence type="ECO:0000256" key="1">
    <source>
        <dbReference type="ARBA" id="ARBA00022857"/>
    </source>
</evidence>
<feature type="domain" description="2,4-diaminopentanoate dehydrogenase C-terminal" evidence="4">
    <location>
        <begin position="144"/>
        <end position="349"/>
    </location>
</feature>
<organism evidence="5 6">
    <name type="scientific">Nonomuraea antimicrobica</name>
    <dbReference type="NCBI Taxonomy" id="561173"/>
    <lineage>
        <taxon>Bacteria</taxon>
        <taxon>Bacillati</taxon>
        <taxon>Actinomycetota</taxon>
        <taxon>Actinomycetes</taxon>
        <taxon>Streptosporangiales</taxon>
        <taxon>Streptosporangiaceae</taxon>
        <taxon>Nonomuraea</taxon>
    </lineage>
</organism>
<keyword evidence="6" id="KW-1185">Reference proteome</keyword>
<accession>A0ABP7B9A2</accession>
<comment type="caution">
    <text evidence="5">The sequence shown here is derived from an EMBL/GenBank/DDBJ whole genome shotgun (WGS) entry which is preliminary data.</text>
</comment>
<feature type="domain" description="Dihydrodipicolinate reductase N-terminal" evidence="3">
    <location>
        <begin position="5"/>
        <end position="67"/>
    </location>
</feature>
<evidence type="ECO:0000259" key="3">
    <source>
        <dbReference type="Pfam" id="PF01113"/>
    </source>
</evidence>
<dbReference type="Gene3D" id="3.40.50.720">
    <property type="entry name" value="NAD(P)-binding Rossmann-like Domain"/>
    <property type="match status" value="1"/>
</dbReference>
<dbReference type="SUPFAM" id="SSF51735">
    <property type="entry name" value="NAD(P)-binding Rossmann-fold domains"/>
    <property type="match status" value="1"/>
</dbReference>
<dbReference type="CDD" id="cd24146">
    <property type="entry name" value="nat-AmDH_N_like"/>
    <property type="match status" value="1"/>
</dbReference>
<dbReference type="EMBL" id="BAAAZP010000019">
    <property type="protein sequence ID" value="GAA3652148.1"/>
    <property type="molecule type" value="Genomic_DNA"/>
</dbReference>
<keyword evidence="1" id="KW-0521">NADP</keyword>
<proteinExistence type="predicted"/>
<evidence type="ECO:0000259" key="4">
    <source>
        <dbReference type="Pfam" id="PF19328"/>
    </source>
</evidence>
<dbReference type="Pfam" id="PF01113">
    <property type="entry name" value="DapB_N"/>
    <property type="match status" value="1"/>
</dbReference>
<dbReference type="RefSeq" id="WP_344874117.1">
    <property type="nucleotide sequence ID" value="NZ_BAAAZP010000019.1"/>
</dbReference>
<protein>
    <submittedName>
        <fullName evidence="5">Dihydrodipicolinate reductase</fullName>
    </submittedName>
</protein>
<name>A0ABP7B9A2_9ACTN</name>
<dbReference type="Proteomes" id="UP001500902">
    <property type="component" value="Unassembled WGS sequence"/>
</dbReference>
<gene>
    <name evidence="5" type="ORF">GCM10022224_013780</name>
</gene>
<dbReference type="InterPro" id="IPR000846">
    <property type="entry name" value="DapB_N"/>
</dbReference>
<keyword evidence="2" id="KW-0560">Oxidoreductase</keyword>
<evidence type="ECO:0000313" key="6">
    <source>
        <dbReference type="Proteomes" id="UP001500902"/>
    </source>
</evidence>
<evidence type="ECO:0000313" key="5">
    <source>
        <dbReference type="EMBL" id="GAA3652148.1"/>
    </source>
</evidence>
<sequence length="359" mass="37037">MVSTIVWGTGNIGRAAIRAVAAHPALELAAVVVHDPAKIGRDAGELGGLGRRLGVAATSDAGAALAAGPRAVVYAASGDIRPDEALADVVRAIRAGAVVVTPSLYALYDHRGAPPEVREPVLAAIAEGGGSLFVSGVDPGWGNDVLPLLVSGLATTVDAVRCQEIFDYSTYDQPDSVRYLVGMGQPMDYEPPMLAPTVPSMVWGGQVRLMARALGAELDEIREHVERLPLDATVTTASMGAFEAGTQGAARFEVQGVVGGVPRIVVEHVTRIHPSCAPGWPLPPSGAGAHRVIIEGLPRIEVTVEAVDEEGNRSAGGNATAVGRLVGAIDWLVAAGPGLYDALDVPLRPAAGRLGRRLP</sequence>
<reference evidence="6" key="1">
    <citation type="journal article" date="2019" name="Int. J. Syst. Evol. Microbiol.">
        <title>The Global Catalogue of Microorganisms (GCM) 10K type strain sequencing project: providing services to taxonomists for standard genome sequencing and annotation.</title>
        <authorList>
            <consortium name="The Broad Institute Genomics Platform"/>
            <consortium name="The Broad Institute Genome Sequencing Center for Infectious Disease"/>
            <person name="Wu L."/>
            <person name="Ma J."/>
        </authorList>
    </citation>
    <scope>NUCLEOTIDE SEQUENCE [LARGE SCALE GENOMIC DNA]</scope>
    <source>
        <strain evidence="6">JCM 16904</strain>
    </source>
</reference>
<dbReference type="Pfam" id="PF19328">
    <property type="entry name" value="DAP_DH_C"/>
    <property type="match status" value="1"/>
</dbReference>
<dbReference type="InterPro" id="IPR036291">
    <property type="entry name" value="NAD(P)-bd_dom_sf"/>
</dbReference>
<evidence type="ECO:0000256" key="2">
    <source>
        <dbReference type="ARBA" id="ARBA00023002"/>
    </source>
</evidence>